<dbReference type="AlphaFoldDB" id="A0A5C2SDN8"/>
<name>A0A5C2SDN8_9APHY</name>
<dbReference type="EMBL" id="ML122260">
    <property type="protein sequence ID" value="RPD61850.1"/>
    <property type="molecule type" value="Genomic_DNA"/>
</dbReference>
<dbReference type="Proteomes" id="UP000313359">
    <property type="component" value="Unassembled WGS sequence"/>
</dbReference>
<dbReference type="OrthoDB" id="432970at2759"/>
<organism evidence="2 3">
    <name type="scientific">Lentinus tigrinus ALCF2SS1-6</name>
    <dbReference type="NCBI Taxonomy" id="1328759"/>
    <lineage>
        <taxon>Eukaryota</taxon>
        <taxon>Fungi</taxon>
        <taxon>Dikarya</taxon>
        <taxon>Basidiomycota</taxon>
        <taxon>Agaricomycotina</taxon>
        <taxon>Agaricomycetes</taxon>
        <taxon>Polyporales</taxon>
        <taxon>Polyporaceae</taxon>
        <taxon>Lentinus</taxon>
    </lineage>
</organism>
<keyword evidence="1" id="KW-0472">Membrane</keyword>
<gene>
    <name evidence="2" type="ORF">L227DRAFT_592545</name>
</gene>
<evidence type="ECO:0008006" key="4">
    <source>
        <dbReference type="Google" id="ProtNLM"/>
    </source>
</evidence>
<accession>A0A5C2SDN8</accession>
<evidence type="ECO:0000256" key="1">
    <source>
        <dbReference type="SAM" id="Phobius"/>
    </source>
</evidence>
<keyword evidence="3" id="KW-1185">Reference proteome</keyword>
<keyword evidence="1" id="KW-1133">Transmembrane helix</keyword>
<protein>
    <recommendedName>
        <fullName evidence="4">MYND-type domain-containing protein</fullName>
    </recommendedName>
</protein>
<sequence>MACTKTLDVQRILAQEPTGAARWQTLVKTDPKRTVRALTIVGFDNETVDGDTMWDMPHVLVHLKNEAQNPKSEVWKRLVDAGVYNALCFCVLNAQGTALVKDENAATQAKAEQQAKQQMYSPWFIPFQVICAAVLFCGNVVTPAEHRMIEDIRKHWSTMMQRIWTQPMYCLEPDQRGVVERAMLAQVPIRLAVLDPSFLGVFLKPSDLTFAVCFRNWIYASSRQDIQLNSGFLVALLSQPHTPPHWTRYLESHPLPPMRALLPRIILGASKAAGQTPKKRTPQQAADTIVSSCVRHLRVPEMTLNEQSLELHFLRALTIPSKTEFLALPRAMFKSADIWAAAVEVLRRAAKEGTDEAQEAYLDALEAFSALMGPISKEGPEFANALAVGWASCGLFEALDESVDYLVKIIGGPMTLTFILKILVDDVVPRVNAETRNLLRALFPRPRLASGLTVSLPGKPQEHMDQQAEFMSRIKDTGDLDPSNPIWRQAAWEMLANLMAAIGVENALSVPCSRSSCNEPVSAARKVSCKKCEAQFCSQGCLKSDKEHGRACPGIDSAQRIYDGVAATNRDIRNRQLVAYSILTVVTALALWILYVLLRGMWRLVAGLVWRLVGLIPTSE</sequence>
<reference evidence="2" key="1">
    <citation type="journal article" date="2018" name="Genome Biol. Evol.">
        <title>Genomics and development of Lentinus tigrinus, a white-rot wood-decaying mushroom with dimorphic fruiting bodies.</title>
        <authorList>
            <person name="Wu B."/>
            <person name="Xu Z."/>
            <person name="Knudson A."/>
            <person name="Carlson A."/>
            <person name="Chen N."/>
            <person name="Kovaka S."/>
            <person name="LaButti K."/>
            <person name="Lipzen A."/>
            <person name="Pennachio C."/>
            <person name="Riley R."/>
            <person name="Schakwitz W."/>
            <person name="Umezawa K."/>
            <person name="Ohm R.A."/>
            <person name="Grigoriev I.V."/>
            <person name="Nagy L.G."/>
            <person name="Gibbons J."/>
            <person name="Hibbett D."/>
        </authorList>
    </citation>
    <scope>NUCLEOTIDE SEQUENCE [LARGE SCALE GENOMIC DNA]</scope>
    <source>
        <strain evidence="2">ALCF2SS1-6</strain>
    </source>
</reference>
<evidence type="ECO:0000313" key="3">
    <source>
        <dbReference type="Proteomes" id="UP000313359"/>
    </source>
</evidence>
<proteinExistence type="predicted"/>
<feature type="transmembrane region" description="Helical" evidence="1">
    <location>
        <begin position="577"/>
        <end position="598"/>
    </location>
</feature>
<keyword evidence="1" id="KW-0812">Transmembrane</keyword>
<evidence type="ECO:0000313" key="2">
    <source>
        <dbReference type="EMBL" id="RPD61850.1"/>
    </source>
</evidence>